<feature type="transmembrane region" description="Helical" evidence="1">
    <location>
        <begin position="148"/>
        <end position="169"/>
    </location>
</feature>
<evidence type="ECO:0000256" key="1">
    <source>
        <dbReference type="SAM" id="Phobius"/>
    </source>
</evidence>
<organism evidence="2 3">
    <name type="scientific">Paraglaciecola algarum</name>
    <dbReference type="NCBI Taxonomy" id="3050085"/>
    <lineage>
        <taxon>Bacteria</taxon>
        <taxon>Pseudomonadati</taxon>
        <taxon>Pseudomonadota</taxon>
        <taxon>Gammaproteobacteria</taxon>
        <taxon>Alteromonadales</taxon>
        <taxon>Alteromonadaceae</taxon>
        <taxon>Paraglaciecola</taxon>
    </lineage>
</organism>
<keyword evidence="1" id="KW-0472">Membrane</keyword>
<dbReference type="Proteomes" id="UP001521137">
    <property type="component" value="Unassembled WGS sequence"/>
</dbReference>
<reference evidence="2 3" key="1">
    <citation type="submission" date="2022-01" db="EMBL/GenBank/DDBJ databases">
        <title>Paraglaciecola sp. G1-23.</title>
        <authorList>
            <person name="Jin M.S."/>
            <person name="Han D.M."/>
            <person name="Kim H.M."/>
            <person name="Jeon C.O."/>
        </authorList>
    </citation>
    <scope>NUCLEOTIDE SEQUENCE [LARGE SCALE GENOMIC DNA]</scope>
    <source>
        <strain evidence="2 3">G1-23</strain>
    </source>
</reference>
<gene>
    <name evidence="2" type="ORF">L0668_17415</name>
</gene>
<dbReference type="RefSeq" id="WP_235314006.1">
    <property type="nucleotide sequence ID" value="NZ_JAKGAS010000012.1"/>
</dbReference>
<evidence type="ECO:0000313" key="2">
    <source>
        <dbReference type="EMBL" id="MCF2949902.1"/>
    </source>
</evidence>
<dbReference type="EMBL" id="JAKGAS010000012">
    <property type="protein sequence ID" value="MCF2949902.1"/>
    <property type="molecule type" value="Genomic_DNA"/>
</dbReference>
<proteinExistence type="predicted"/>
<evidence type="ECO:0000313" key="3">
    <source>
        <dbReference type="Proteomes" id="UP001521137"/>
    </source>
</evidence>
<protein>
    <submittedName>
        <fullName evidence="2">Uncharacterized protein</fullName>
    </submittedName>
</protein>
<sequence length="175" mass="20230">MLSTLIYMTFVPSYYLSASLNNSAVSLPDKQDDFYLVLNDNLFQKEIESLNLKKVDLALSLTSTEKEMVEIDKLALQDKRKELLVKLTQRLTIHQVNDTLQFKLHVIKHNIWKQILRSALLKNKDLNKVFDGQKIEPLISWATDYRRVSLVFVLTMLLSFALAIILLSFKEKQGA</sequence>
<keyword evidence="1" id="KW-1133">Transmembrane helix</keyword>
<comment type="caution">
    <text evidence="2">The sequence shown here is derived from an EMBL/GenBank/DDBJ whole genome shotgun (WGS) entry which is preliminary data.</text>
</comment>
<accession>A0ABS9DAB9</accession>
<keyword evidence="3" id="KW-1185">Reference proteome</keyword>
<name>A0ABS9DAB9_9ALTE</name>
<keyword evidence="1" id="KW-0812">Transmembrane</keyword>